<feature type="transmembrane region" description="Helical" evidence="5">
    <location>
        <begin position="95"/>
        <end position="112"/>
    </location>
</feature>
<dbReference type="AlphaFoldDB" id="A0A8H6SX91"/>
<evidence type="ECO:0000256" key="5">
    <source>
        <dbReference type="SAM" id="Phobius"/>
    </source>
</evidence>
<feature type="transmembrane region" description="Helical" evidence="5">
    <location>
        <begin position="395"/>
        <end position="419"/>
    </location>
</feature>
<keyword evidence="8" id="KW-1185">Reference proteome</keyword>
<feature type="transmembrane region" description="Helical" evidence="5">
    <location>
        <begin position="124"/>
        <end position="142"/>
    </location>
</feature>
<dbReference type="OrthoDB" id="9986881at2759"/>
<dbReference type="GO" id="GO:0022857">
    <property type="term" value="F:transmembrane transporter activity"/>
    <property type="evidence" value="ECO:0007669"/>
    <property type="project" value="InterPro"/>
</dbReference>
<dbReference type="InterPro" id="IPR011701">
    <property type="entry name" value="MFS"/>
</dbReference>
<dbReference type="InterPro" id="IPR020846">
    <property type="entry name" value="MFS_dom"/>
</dbReference>
<dbReference type="Gene3D" id="1.20.1250.20">
    <property type="entry name" value="MFS general substrate transporter like domains"/>
    <property type="match status" value="1"/>
</dbReference>
<feature type="transmembrane region" description="Helical" evidence="5">
    <location>
        <begin position="182"/>
        <end position="207"/>
    </location>
</feature>
<gene>
    <name evidence="7" type="ORF">MIND_00472700</name>
</gene>
<feature type="transmembrane region" description="Helical" evidence="5">
    <location>
        <begin position="289"/>
        <end position="308"/>
    </location>
</feature>
<evidence type="ECO:0000313" key="8">
    <source>
        <dbReference type="Proteomes" id="UP000636479"/>
    </source>
</evidence>
<evidence type="ECO:0000256" key="1">
    <source>
        <dbReference type="ARBA" id="ARBA00004141"/>
    </source>
</evidence>
<feature type="transmembrane region" description="Helical" evidence="5">
    <location>
        <begin position="148"/>
        <end position="170"/>
    </location>
</feature>
<proteinExistence type="predicted"/>
<evidence type="ECO:0000256" key="3">
    <source>
        <dbReference type="ARBA" id="ARBA00022989"/>
    </source>
</evidence>
<dbReference type="Pfam" id="PF07690">
    <property type="entry name" value="MFS_1"/>
    <property type="match status" value="1"/>
</dbReference>
<evidence type="ECO:0000256" key="2">
    <source>
        <dbReference type="ARBA" id="ARBA00022692"/>
    </source>
</evidence>
<dbReference type="PANTHER" id="PTHR23502">
    <property type="entry name" value="MAJOR FACILITATOR SUPERFAMILY"/>
    <property type="match status" value="1"/>
</dbReference>
<feature type="domain" description="Major facilitator superfamily (MFS) profile" evidence="6">
    <location>
        <begin position="56"/>
        <end position="487"/>
    </location>
</feature>
<dbReference type="EMBL" id="JACAZF010000004">
    <property type="protein sequence ID" value="KAF7306810.1"/>
    <property type="molecule type" value="Genomic_DNA"/>
</dbReference>
<feature type="transmembrane region" description="Helical" evidence="5">
    <location>
        <begin position="213"/>
        <end position="234"/>
    </location>
</feature>
<comment type="caution">
    <text evidence="7">The sequence shown here is derived from an EMBL/GenBank/DDBJ whole genome shotgun (WGS) entry which is preliminary data.</text>
</comment>
<name>A0A8H6SX91_9AGAR</name>
<keyword evidence="4 5" id="KW-0472">Membrane</keyword>
<evidence type="ECO:0000256" key="4">
    <source>
        <dbReference type="ARBA" id="ARBA00023136"/>
    </source>
</evidence>
<dbReference type="SUPFAM" id="SSF103473">
    <property type="entry name" value="MFS general substrate transporter"/>
    <property type="match status" value="1"/>
</dbReference>
<feature type="transmembrane region" description="Helical" evidence="5">
    <location>
        <begin position="56"/>
        <end position="75"/>
    </location>
</feature>
<protein>
    <recommendedName>
        <fullName evidence="6">Major facilitator superfamily (MFS) profile domain-containing protein</fullName>
    </recommendedName>
</protein>
<evidence type="ECO:0000313" key="7">
    <source>
        <dbReference type="EMBL" id="KAF7306810.1"/>
    </source>
</evidence>
<dbReference type="PANTHER" id="PTHR23502:SF173">
    <property type="entry name" value="MFS-MULTIDRUG-RESISTANCE TRANSPORTER-RELATED"/>
    <property type="match status" value="1"/>
</dbReference>
<feature type="transmembrane region" description="Helical" evidence="5">
    <location>
        <begin position="463"/>
        <end position="485"/>
    </location>
</feature>
<dbReference type="FunFam" id="1.20.1250.20:FF:000011">
    <property type="entry name" value="MFS multidrug transporter, putative"/>
    <property type="match status" value="1"/>
</dbReference>
<dbReference type="InterPro" id="IPR036259">
    <property type="entry name" value="MFS_trans_sf"/>
</dbReference>
<accession>A0A8H6SX91</accession>
<reference evidence="7" key="1">
    <citation type="submission" date="2020-05" db="EMBL/GenBank/DDBJ databases">
        <title>Mycena genomes resolve the evolution of fungal bioluminescence.</title>
        <authorList>
            <person name="Tsai I.J."/>
        </authorList>
    </citation>
    <scope>NUCLEOTIDE SEQUENCE</scope>
    <source>
        <strain evidence="7">171206Taipei</strain>
    </source>
</reference>
<dbReference type="RefSeq" id="XP_037221829.1">
    <property type="nucleotide sequence ID" value="XM_037361537.1"/>
</dbReference>
<feature type="transmembrane region" description="Helical" evidence="5">
    <location>
        <begin position="368"/>
        <end position="389"/>
    </location>
</feature>
<feature type="transmembrane region" description="Helical" evidence="5">
    <location>
        <begin position="426"/>
        <end position="451"/>
    </location>
</feature>
<dbReference type="PROSITE" id="PS50850">
    <property type="entry name" value="MFS"/>
    <property type="match status" value="1"/>
</dbReference>
<dbReference type="CDD" id="cd17323">
    <property type="entry name" value="MFS_Tpo1_MDR_like"/>
    <property type="match status" value="1"/>
</dbReference>
<keyword evidence="2 5" id="KW-0812">Transmembrane</keyword>
<keyword evidence="3 5" id="KW-1133">Transmembrane helix</keyword>
<dbReference type="GeneID" id="59344053"/>
<organism evidence="7 8">
    <name type="scientific">Mycena indigotica</name>
    <dbReference type="NCBI Taxonomy" id="2126181"/>
    <lineage>
        <taxon>Eukaryota</taxon>
        <taxon>Fungi</taxon>
        <taxon>Dikarya</taxon>
        <taxon>Basidiomycota</taxon>
        <taxon>Agaricomycotina</taxon>
        <taxon>Agaricomycetes</taxon>
        <taxon>Agaricomycetidae</taxon>
        <taxon>Agaricales</taxon>
        <taxon>Marasmiineae</taxon>
        <taxon>Mycenaceae</taxon>
        <taxon>Mycena</taxon>
    </lineage>
</organism>
<feature type="transmembrane region" description="Helical" evidence="5">
    <location>
        <begin position="328"/>
        <end position="348"/>
    </location>
</feature>
<evidence type="ECO:0000259" key="6">
    <source>
        <dbReference type="PROSITE" id="PS50850"/>
    </source>
</evidence>
<sequence length="509" mass="56260">MVDPDTSSDQSATIRDEELVKKTSELDAAAKDPFLIDEFEEGDPTNPRNWSRLRRWYLTFFAGVLLLNATFASAAPSGITLEMRREFHMSQEVGVLALSIFVAGYVVGPLLWGPLSENVGRRPIFIFPHIVFTLFQVGAALAKNQASLLVFRFLGGVFAAAPLTNSGAIISDIWDANTRGKALALFTLMPFTGPTLGPTVSGFIAVSGTSFRWVYWTLAIFAGVCSIFAVLTLPETYKPVLLIRAAKRKREETGDNRYYAPLEKDRRSFLQQVENVLARPFKILFLEPMLFVITIYMSFIFGNVFLLFEAFPIVFTVGHGLNAGLTGLTFLPIALGGTVATIFSASYYNPRYERKAAELAPHPVPPEFRLEMTLLASPLYAISFFWFAWTSFPSISLWAPLMSGFVMGFAINLIFLSLFNYIIDTYLFVAASALAGSTVVRSLCGAAFPLFATQMYDALGPRWASSLLGFVALIMMPLPFVFVRYGPAIRARSRYAPAKPTPASNKLEA</sequence>
<dbReference type="GO" id="GO:0005886">
    <property type="term" value="C:plasma membrane"/>
    <property type="evidence" value="ECO:0007669"/>
    <property type="project" value="TreeGrafter"/>
</dbReference>
<comment type="subcellular location">
    <subcellularLocation>
        <location evidence="1">Membrane</location>
        <topology evidence="1">Multi-pass membrane protein</topology>
    </subcellularLocation>
</comment>
<dbReference type="Proteomes" id="UP000636479">
    <property type="component" value="Unassembled WGS sequence"/>
</dbReference>